<proteinExistence type="predicted"/>
<reference evidence="3 4" key="1">
    <citation type="submission" date="2022-11" db="EMBL/GenBank/DDBJ databases">
        <title>Minimal conservation of predation-associated metabolite biosynthetic gene clusters underscores biosynthetic potential of Myxococcota including descriptions for ten novel species: Archangium lansinium sp. nov., Myxococcus landrumus sp. nov., Nannocystis bai.</title>
        <authorList>
            <person name="Ahearne A."/>
            <person name="Stevens C."/>
            <person name="Dowd S."/>
        </authorList>
    </citation>
    <scope>NUCLEOTIDE SEQUENCE [LARGE SCALE GENOMIC DNA]</scope>
    <source>
        <strain evidence="3 4">RJM3</strain>
    </source>
</reference>
<feature type="compositionally biased region" description="Acidic residues" evidence="2">
    <location>
        <begin position="252"/>
        <end position="267"/>
    </location>
</feature>
<gene>
    <name evidence="3" type="ORF">POL67_10575</name>
</gene>
<evidence type="ECO:0000256" key="2">
    <source>
        <dbReference type="SAM" id="MobiDB-lite"/>
    </source>
</evidence>
<evidence type="ECO:0000313" key="4">
    <source>
        <dbReference type="Proteomes" id="UP001221411"/>
    </source>
</evidence>
<evidence type="ECO:0000256" key="1">
    <source>
        <dbReference type="PROSITE-ProRule" id="PRU00339"/>
    </source>
</evidence>
<protein>
    <submittedName>
        <fullName evidence="3">Tetratricopeptide repeat protein</fullName>
    </submittedName>
</protein>
<dbReference type="Proteomes" id="UP001221411">
    <property type="component" value="Unassembled WGS sequence"/>
</dbReference>
<keyword evidence="1" id="KW-0802">TPR repeat</keyword>
<dbReference type="InterPro" id="IPR011990">
    <property type="entry name" value="TPR-like_helical_dom_sf"/>
</dbReference>
<dbReference type="PROSITE" id="PS50005">
    <property type="entry name" value="TPR"/>
    <property type="match status" value="1"/>
</dbReference>
<comment type="caution">
    <text evidence="3">The sequence shown here is derived from an EMBL/GenBank/DDBJ whole genome shotgun (WGS) entry which is preliminary data.</text>
</comment>
<feature type="region of interest" description="Disordered" evidence="2">
    <location>
        <begin position="233"/>
        <end position="370"/>
    </location>
</feature>
<feature type="compositionally biased region" description="Acidic residues" evidence="2">
    <location>
        <begin position="289"/>
        <end position="310"/>
    </location>
</feature>
<feature type="compositionally biased region" description="Basic and acidic residues" evidence="2">
    <location>
        <begin position="336"/>
        <end position="346"/>
    </location>
</feature>
<feature type="compositionally biased region" description="Pro residues" evidence="2">
    <location>
        <begin position="320"/>
        <end position="333"/>
    </location>
</feature>
<sequence length="370" mass="38778">MSRPDRKERVARATRASNALRDRAKTAAIALFALACVVGGATWLASGCSGWDPRSPFERNAPAVDQALADLDAGRFESAEQALESYLGTGPCTDAGIGLPDAVRQKYNGSFDLGLVLFSVAEKYGRRFGEEEQSDGGPEEEQLAAMRSLEVDCALIVVRAIAEDPKVPIDLRARAHYLAGNLEFLRKKYEEAVRHYNDALALIPGLPEDAAADGIGRDAAWNRAIALRRIEDQKDAGQDADQDANQDAGQDGGDDASDGSDGDDGSDGSDGSDGGDDGGNDAGDGGNDAGDDGGNDAGDDGGGDGGEDAGQDAGQDGGQSPPPPPQPASPEPQPGQEDRILDRFEEAPTYQEQEAKMKAGTRRGRVMEDK</sequence>
<keyword evidence="4" id="KW-1185">Reference proteome</keyword>
<organism evidence="3 4">
    <name type="scientific">Polyangium mundeleinium</name>
    <dbReference type="NCBI Taxonomy" id="2995306"/>
    <lineage>
        <taxon>Bacteria</taxon>
        <taxon>Pseudomonadati</taxon>
        <taxon>Myxococcota</taxon>
        <taxon>Polyangia</taxon>
        <taxon>Polyangiales</taxon>
        <taxon>Polyangiaceae</taxon>
        <taxon>Polyangium</taxon>
    </lineage>
</organism>
<name>A0ABT5ELJ1_9BACT</name>
<feature type="repeat" description="TPR" evidence="1">
    <location>
        <begin position="173"/>
        <end position="206"/>
    </location>
</feature>
<dbReference type="EMBL" id="JAQNDO010000001">
    <property type="protein sequence ID" value="MDC0741792.1"/>
    <property type="molecule type" value="Genomic_DNA"/>
</dbReference>
<dbReference type="RefSeq" id="WP_271917122.1">
    <property type="nucleotide sequence ID" value="NZ_JAQNDO010000001.1"/>
</dbReference>
<dbReference type="SMART" id="SM00028">
    <property type="entry name" value="TPR"/>
    <property type="match status" value="1"/>
</dbReference>
<evidence type="ECO:0000313" key="3">
    <source>
        <dbReference type="EMBL" id="MDC0741792.1"/>
    </source>
</evidence>
<dbReference type="SUPFAM" id="SSF48452">
    <property type="entry name" value="TPR-like"/>
    <property type="match status" value="1"/>
</dbReference>
<accession>A0ABT5ELJ1</accession>
<dbReference type="Gene3D" id="1.25.40.10">
    <property type="entry name" value="Tetratricopeptide repeat domain"/>
    <property type="match status" value="1"/>
</dbReference>
<dbReference type="InterPro" id="IPR019734">
    <property type="entry name" value="TPR_rpt"/>
</dbReference>